<dbReference type="PROSITE" id="PS51841">
    <property type="entry name" value="LTD"/>
    <property type="match status" value="1"/>
</dbReference>
<feature type="chain" id="PRO_5031412966" evidence="1">
    <location>
        <begin position="27"/>
        <end position="167"/>
    </location>
</feature>
<evidence type="ECO:0000259" key="2">
    <source>
        <dbReference type="PROSITE" id="PS51841"/>
    </source>
</evidence>
<evidence type="ECO:0000313" key="4">
    <source>
        <dbReference type="Proteomes" id="UP000517694"/>
    </source>
</evidence>
<dbReference type="Proteomes" id="UP000517694">
    <property type="component" value="Unassembled WGS sequence"/>
</dbReference>
<dbReference type="SUPFAM" id="SSF74853">
    <property type="entry name" value="Lamin A/C globular tail domain"/>
    <property type="match status" value="1"/>
</dbReference>
<name>A0A7X1HZ07_9ACTN</name>
<dbReference type="AlphaFoldDB" id="A0A7X1HZ07"/>
<organism evidence="3 4">
    <name type="scientific">Streptomyces mexicanus</name>
    <dbReference type="NCBI Taxonomy" id="178566"/>
    <lineage>
        <taxon>Bacteria</taxon>
        <taxon>Bacillati</taxon>
        <taxon>Actinomycetota</taxon>
        <taxon>Actinomycetes</taxon>
        <taxon>Kitasatosporales</taxon>
        <taxon>Streptomycetaceae</taxon>
        <taxon>Streptomyces</taxon>
    </lineage>
</organism>
<dbReference type="Gene3D" id="2.60.40.1260">
    <property type="entry name" value="Lamin Tail domain"/>
    <property type="match status" value="1"/>
</dbReference>
<evidence type="ECO:0000313" key="3">
    <source>
        <dbReference type="EMBL" id="MBC2865666.1"/>
    </source>
</evidence>
<reference evidence="3 4" key="1">
    <citation type="submission" date="2020-08" db="EMBL/GenBank/DDBJ databases">
        <title>Whole-Genome Sequence of French Clinical Streptomyces mexicanus Strain Q0842.</title>
        <authorList>
            <person name="Boxberger M."/>
            <person name="La Scola B."/>
        </authorList>
    </citation>
    <scope>NUCLEOTIDE SEQUENCE [LARGE SCALE GENOMIC DNA]</scope>
    <source>
        <strain evidence="3 4">Marseille-Q0842</strain>
    </source>
</reference>
<dbReference type="InterPro" id="IPR001322">
    <property type="entry name" value="Lamin_tail_dom"/>
</dbReference>
<dbReference type="Pfam" id="PF00932">
    <property type="entry name" value="LTD"/>
    <property type="match status" value="1"/>
</dbReference>
<keyword evidence="1" id="KW-0732">Signal</keyword>
<proteinExistence type="predicted"/>
<dbReference type="InterPro" id="IPR036415">
    <property type="entry name" value="Lamin_tail_dom_sf"/>
</dbReference>
<gene>
    <name evidence="3" type="ORF">H1R13_11825</name>
</gene>
<dbReference type="EMBL" id="JACMHY010000004">
    <property type="protein sequence ID" value="MBC2865666.1"/>
    <property type="molecule type" value="Genomic_DNA"/>
</dbReference>
<accession>A0A7X1HZ07</accession>
<comment type="caution">
    <text evidence="3">The sequence shown here is derived from an EMBL/GenBank/DDBJ whole genome shotgun (WGS) entry which is preliminary data.</text>
</comment>
<feature type="signal peptide" evidence="1">
    <location>
        <begin position="1"/>
        <end position="26"/>
    </location>
</feature>
<keyword evidence="4" id="KW-1185">Reference proteome</keyword>
<dbReference type="OrthoDB" id="3828227at2"/>
<sequence>MTTRRLTAAAAAAAALIGATALPASAAGHAPRPHRDAVVISGVHLDAEHRDHRASRSLNKEWVAISNHSRRAVNLDGWTLSDEQGHTYTFRHYRLEGRSTVRVHSGYGRDTRNDLFQDRRTSVWDRHGDTATLRNAHHHFVDAIAWGGERHRTRPADHRTEHRAHHR</sequence>
<evidence type="ECO:0000256" key="1">
    <source>
        <dbReference type="SAM" id="SignalP"/>
    </source>
</evidence>
<protein>
    <submittedName>
        <fullName evidence="3">Lamin tail domain-containing protein</fullName>
    </submittedName>
</protein>
<feature type="domain" description="LTD" evidence="2">
    <location>
        <begin position="18"/>
        <end position="156"/>
    </location>
</feature>